<evidence type="ECO:0000313" key="2">
    <source>
        <dbReference type="Proteomes" id="UP000324832"/>
    </source>
</evidence>
<dbReference type="AlphaFoldDB" id="A0A5E4PND7"/>
<dbReference type="Proteomes" id="UP000324832">
    <property type="component" value="Unassembled WGS sequence"/>
</dbReference>
<accession>A0A5E4PND7</accession>
<organism evidence="1 2">
    <name type="scientific">Leptidea sinapis</name>
    <dbReference type="NCBI Taxonomy" id="189913"/>
    <lineage>
        <taxon>Eukaryota</taxon>
        <taxon>Metazoa</taxon>
        <taxon>Ecdysozoa</taxon>
        <taxon>Arthropoda</taxon>
        <taxon>Hexapoda</taxon>
        <taxon>Insecta</taxon>
        <taxon>Pterygota</taxon>
        <taxon>Neoptera</taxon>
        <taxon>Endopterygota</taxon>
        <taxon>Lepidoptera</taxon>
        <taxon>Glossata</taxon>
        <taxon>Ditrysia</taxon>
        <taxon>Papilionoidea</taxon>
        <taxon>Pieridae</taxon>
        <taxon>Dismorphiinae</taxon>
        <taxon>Leptidea</taxon>
    </lineage>
</organism>
<keyword evidence="2" id="KW-1185">Reference proteome</keyword>
<evidence type="ECO:0008006" key="3">
    <source>
        <dbReference type="Google" id="ProtNLM"/>
    </source>
</evidence>
<name>A0A5E4PND7_9NEOP</name>
<dbReference type="EMBL" id="FZQP02000027">
    <property type="protein sequence ID" value="VVC86852.1"/>
    <property type="molecule type" value="Genomic_DNA"/>
</dbReference>
<gene>
    <name evidence="1" type="ORF">LSINAPIS_LOCUS594</name>
</gene>
<proteinExistence type="predicted"/>
<protein>
    <recommendedName>
        <fullName evidence="3">ZAD domain-containing protein</fullName>
    </recommendedName>
</protein>
<reference evidence="1 2" key="1">
    <citation type="submission" date="2017-07" db="EMBL/GenBank/DDBJ databases">
        <authorList>
            <person name="Talla V."/>
            <person name="Backstrom N."/>
        </authorList>
    </citation>
    <scope>NUCLEOTIDE SEQUENCE [LARGE SCALE GENOMIC DNA]</scope>
</reference>
<sequence length="122" mass="14548">MNSKMYRINDTNLLEVYDKITCKLDICDMSVYMCYMCKSMLHKCYKLMIQASKAQEIMKEYLDTKVLPTSLHQEFYNLSVNHNNKVVDITVNMNELQEELFIKQEIKEELVEIELERNTCET</sequence>
<evidence type="ECO:0000313" key="1">
    <source>
        <dbReference type="EMBL" id="VVC86852.1"/>
    </source>
</evidence>